<protein>
    <submittedName>
        <fullName evidence="2">Uncharacterized protein</fullName>
    </submittedName>
</protein>
<organism evidence="2 3">
    <name type="scientific">Pendulispora rubella</name>
    <dbReference type="NCBI Taxonomy" id="2741070"/>
    <lineage>
        <taxon>Bacteria</taxon>
        <taxon>Pseudomonadati</taxon>
        <taxon>Myxococcota</taxon>
        <taxon>Myxococcia</taxon>
        <taxon>Myxococcales</taxon>
        <taxon>Sorangiineae</taxon>
        <taxon>Pendulisporaceae</taxon>
        <taxon>Pendulispora</taxon>
    </lineage>
</organism>
<reference evidence="2" key="1">
    <citation type="submission" date="2021-12" db="EMBL/GenBank/DDBJ databases">
        <title>Discovery of the Pendulisporaceae a myxobacterial family with distinct sporulation behavior and unique specialized metabolism.</title>
        <authorList>
            <person name="Garcia R."/>
            <person name="Popoff A."/>
            <person name="Bader C.D."/>
            <person name="Loehr J."/>
            <person name="Walesch S."/>
            <person name="Walt C."/>
            <person name="Boldt J."/>
            <person name="Bunk B."/>
            <person name="Haeckl F.J.F.P.J."/>
            <person name="Gunesch A.P."/>
            <person name="Birkelbach J."/>
            <person name="Nuebel U."/>
            <person name="Pietschmann T."/>
            <person name="Bach T."/>
            <person name="Mueller R."/>
        </authorList>
    </citation>
    <scope>NUCLEOTIDE SEQUENCE</scope>
    <source>
        <strain evidence="2">MSr11367</strain>
    </source>
</reference>
<evidence type="ECO:0000256" key="1">
    <source>
        <dbReference type="SAM" id="MobiDB-lite"/>
    </source>
</evidence>
<gene>
    <name evidence="2" type="ORF">LVJ94_52305</name>
</gene>
<keyword evidence="3" id="KW-1185">Reference proteome</keyword>
<evidence type="ECO:0000313" key="2">
    <source>
        <dbReference type="EMBL" id="WXB05468.1"/>
    </source>
</evidence>
<sequence length="123" mass="13020">MSNAPPTPFDTIPDLTEATTDPLDRALAREPVLRDLPSVLRDPIKDALKTLDETLLAHAIDALDTDAEAKPAITTAAIALLKLLKGEGPAYPIPSPFEMPPSVAPPNPVAPGETLLTLPPIKF</sequence>
<dbReference type="RefSeq" id="WP_394835113.1">
    <property type="nucleotide sequence ID" value="NZ_CP089929.1"/>
</dbReference>
<proteinExistence type="predicted"/>
<dbReference type="EMBL" id="CP089983">
    <property type="protein sequence ID" value="WXB05468.1"/>
    <property type="molecule type" value="Genomic_DNA"/>
</dbReference>
<name>A0ABZ2L3E2_9BACT</name>
<feature type="region of interest" description="Disordered" evidence="1">
    <location>
        <begin position="1"/>
        <end position="29"/>
    </location>
</feature>
<evidence type="ECO:0000313" key="3">
    <source>
        <dbReference type="Proteomes" id="UP001374803"/>
    </source>
</evidence>
<dbReference type="Proteomes" id="UP001374803">
    <property type="component" value="Chromosome"/>
</dbReference>
<accession>A0ABZ2L3E2</accession>